<protein>
    <submittedName>
        <fullName evidence="1">Uncharacterized protein</fullName>
    </submittedName>
</protein>
<accession>A0A382P9Q3</accession>
<reference evidence="1" key="1">
    <citation type="submission" date="2018-05" db="EMBL/GenBank/DDBJ databases">
        <authorList>
            <person name="Lanie J.A."/>
            <person name="Ng W.-L."/>
            <person name="Kazmierczak K.M."/>
            <person name="Andrzejewski T.M."/>
            <person name="Davidsen T.M."/>
            <person name="Wayne K.J."/>
            <person name="Tettelin H."/>
            <person name="Glass J.I."/>
            <person name="Rusch D."/>
            <person name="Podicherti R."/>
            <person name="Tsui H.-C.T."/>
            <person name="Winkler M.E."/>
        </authorList>
    </citation>
    <scope>NUCLEOTIDE SEQUENCE</scope>
</reference>
<evidence type="ECO:0000313" key="1">
    <source>
        <dbReference type="EMBL" id="SVC69560.1"/>
    </source>
</evidence>
<dbReference type="EMBL" id="UINC01105548">
    <property type="protein sequence ID" value="SVC69560.1"/>
    <property type="molecule type" value="Genomic_DNA"/>
</dbReference>
<sequence>QTFDSVHDLVNGLKFSINSLSSSSGDVIRDLNLKDYFFNYLTQNFKINGIFGEPANDSIDVTFDIFGQPKIIRLAFLNYTTSDISAVNQIIEIKGSISLKSMFGAVKAFNSLHEKCYDLHKGSDGISKTWEQVDIYIKAHINSSFNKISNHQNF</sequence>
<organism evidence="1">
    <name type="scientific">marine metagenome</name>
    <dbReference type="NCBI Taxonomy" id="408172"/>
    <lineage>
        <taxon>unclassified sequences</taxon>
        <taxon>metagenomes</taxon>
        <taxon>ecological metagenomes</taxon>
    </lineage>
</organism>
<feature type="non-terminal residue" evidence="1">
    <location>
        <position position="1"/>
    </location>
</feature>
<dbReference type="AlphaFoldDB" id="A0A382P9Q3"/>
<proteinExistence type="predicted"/>
<name>A0A382P9Q3_9ZZZZ</name>
<gene>
    <name evidence="1" type="ORF">METZ01_LOCUS322414</name>
</gene>